<keyword evidence="6" id="KW-0507">mRNA processing</keyword>
<evidence type="ECO:0000313" key="16">
    <source>
        <dbReference type="Proteomes" id="UP000249789"/>
    </source>
</evidence>
<keyword evidence="8" id="KW-0378">Hydrolase</keyword>
<evidence type="ECO:0000259" key="14">
    <source>
        <dbReference type="SMART" id="SM01124"/>
    </source>
</evidence>
<dbReference type="GO" id="GO:0000398">
    <property type="term" value="P:mRNA splicing, via spliceosome"/>
    <property type="evidence" value="ECO:0007669"/>
    <property type="project" value="TreeGrafter"/>
</dbReference>
<feature type="compositionally biased region" description="Basic and acidic residues" evidence="13">
    <location>
        <begin position="684"/>
        <end position="693"/>
    </location>
</feature>
<protein>
    <submittedName>
        <fullName evidence="15">DBR1-domain-containing protein</fullName>
    </submittedName>
</protein>
<feature type="region of interest" description="Disordered" evidence="13">
    <location>
        <begin position="419"/>
        <end position="495"/>
    </location>
</feature>
<accession>A0A8G1RHB0</accession>
<evidence type="ECO:0000256" key="5">
    <source>
        <dbReference type="ARBA" id="ARBA00006045"/>
    </source>
</evidence>
<feature type="region of interest" description="Disordered" evidence="13">
    <location>
        <begin position="308"/>
        <end position="352"/>
    </location>
</feature>
<feature type="compositionally biased region" description="Basic and acidic residues" evidence="13">
    <location>
        <begin position="424"/>
        <end position="434"/>
    </location>
</feature>
<feature type="compositionally biased region" description="Polar residues" evidence="13">
    <location>
        <begin position="314"/>
        <end position="328"/>
    </location>
</feature>
<dbReference type="PANTHER" id="PTHR12849">
    <property type="entry name" value="RNA LARIAT DEBRANCHING ENZYME"/>
    <property type="match status" value="1"/>
</dbReference>
<dbReference type="InterPro" id="IPR041816">
    <property type="entry name" value="Dbr1_N"/>
</dbReference>
<feature type="region of interest" description="Disordered" evidence="13">
    <location>
        <begin position="258"/>
        <end position="277"/>
    </location>
</feature>
<gene>
    <name evidence="15" type="ORF">BO72DRAFT_412961</name>
</gene>
<comment type="cofactor">
    <cofactor evidence="1">
        <name>Mn(2+)</name>
        <dbReference type="ChEBI" id="CHEBI:29035"/>
    </cofactor>
</comment>
<dbReference type="InterPro" id="IPR007708">
    <property type="entry name" value="DBR1_C"/>
</dbReference>
<dbReference type="SMART" id="SM01124">
    <property type="entry name" value="DBR1"/>
    <property type="match status" value="1"/>
</dbReference>
<feature type="region of interest" description="Disordered" evidence="13">
    <location>
        <begin position="672"/>
        <end position="735"/>
    </location>
</feature>
<dbReference type="RefSeq" id="XP_040797249.1">
    <property type="nucleotide sequence ID" value="XM_040942492.1"/>
</dbReference>
<feature type="domain" description="Lariat debranching enzyme C-terminal" evidence="14">
    <location>
        <begin position="517"/>
        <end position="666"/>
    </location>
</feature>
<evidence type="ECO:0000256" key="12">
    <source>
        <dbReference type="ARBA" id="ARBA00023242"/>
    </source>
</evidence>
<dbReference type="InterPro" id="IPR004843">
    <property type="entry name" value="Calcineurin-like_PHP"/>
</dbReference>
<evidence type="ECO:0000256" key="13">
    <source>
        <dbReference type="SAM" id="MobiDB-lite"/>
    </source>
</evidence>
<dbReference type="Pfam" id="PF05011">
    <property type="entry name" value="DBR1"/>
    <property type="match status" value="1"/>
</dbReference>
<keyword evidence="12" id="KW-0539">Nucleus</keyword>
<comment type="cofactor">
    <cofactor evidence="2">
        <name>Zn(2+)</name>
        <dbReference type="ChEBI" id="CHEBI:29105"/>
    </cofactor>
</comment>
<comment type="cofactor">
    <cofactor evidence="3">
        <name>Fe(2+)</name>
        <dbReference type="ChEBI" id="CHEBI:29033"/>
    </cofactor>
</comment>
<dbReference type="Proteomes" id="UP000249789">
    <property type="component" value="Unassembled WGS sequence"/>
</dbReference>
<evidence type="ECO:0000256" key="10">
    <source>
        <dbReference type="ARBA" id="ARBA00023004"/>
    </source>
</evidence>
<dbReference type="VEuPathDB" id="FungiDB:BO72DRAFT_412961"/>
<comment type="similarity">
    <text evidence="5">Belongs to the lariat debranching enzyme family.</text>
</comment>
<feature type="compositionally biased region" description="Gly residues" evidence="13">
    <location>
        <begin position="695"/>
        <end position="735"/>
    </location>
</feature>
<keyword evidence="9" id="KW-0862">Zinc</keyword>
<proteinExistence type="inferred from homology"/>
<dbReference type="CDD" id="cd00844">
    <property type="entry name" value="MPP_Dbr1_N"/>
    <property type="match status" value="1"/>
</dbReference>
<evidence type="ECO:0000256" key="3">
    <source>
        <dbReference type="ARBA" id="ARBA00001954"/>
    </source>
</evidence>
<keyword evidence="10" id="KW-0408">Iron</keyword>
<keyword evidence="11" id="KW-0464">Manganese</keyword>
<comment type="subcellular location">
    <subcellularLocation>
        <location evidence="4">Nucleus</location>
    </subcellularLocation>
</comment>
<dbReference type="PANTHER" id="PTHR12849:SF0">
    <property type="entry name" value="LARIAT DEBRANCHING ENZYME"/>
    <property type="match status" value="1"/>
</dbReference>
<sequence>MEAQQTSSPASVRVAFEGCGHGCLNDIYASVENAATLKGWDGVDVVIIGGDFQAVRNANDLACMSVPQKYRELGDFHEYYSGKRTAPYLTIFIGGNHEAGNHLFELYYGGWVAPNIYYLGAANVLRFGPLRIAGMSGIWKGYDYRKPHSERLPYNRDDVSGIYHVRELDVRKLLQVRTQVDLGLSHDWPKQVELCGDSEYLFNTKRGFREDSQSGKLGNPAAKYVLDRLRPAHWFSAHLHVKFAAIVAHGEYVTPEHPAAKRKAEAPLPDPLPASSAPHHFGLDGALLTALALPDDNPQAERILPARPAADQEPSGNHESAETASQPSAIEKMDEAPSEKDISNEPSDDKSKISAWNNFHTVAAKAEAAENSRFLADKSLQYAALKPSVSHDLTWKRIETGEDGSGRVYTGIERDSANKKLKTEHKPEAVKNSDEIDLNLDSDSDAETTPHKASTPVTGQTDEPSSNKAVPSDDSKTTTQADPALPASGTDIPEDIRNQLPASFARPQPESYPLNGLLPDAIFNKTTKFLALDKCLPQRHFLQLLEIEAISDQEGISTERPYRLQYDKEWLAITRVFADDLQLGDPAAKPPADKGDQVYKPLIEEEEKWVDEHVVQTGKLDVPENFTLTAPVYDPAVPLNTEEQPIEYTNPQTAQFCELIGIENKFHMSDEERQARMAAGPRPSEFRPRDRGPRRGGFGRGRGGGGGGRFRGGRGRGGGGGRGRGGGGGGRGLPY</sequence>
<dbReference type="OrthoDB" id="407609at2759"/>
<evidence type="ECO:0000256" key="7">
    <source>
        <dbReference type="ARBA" id="ARBA00022723"/>
    </source>
</evidence>
<evidence type="ECO:0000256" key="2">
    <source>
        <dbReference type="ARBA" id="ARBA00001947"/>
    </source>
</evidence>
<feature type="compositionally biased region" description="Acidic residues" evidence="13">
    <location>
        <begin position="435"/>
        <end position="446"/>
    </location>
</feature>
<reference evidence="15 16" key="1">
    <citation type="submission" date="2018-02" db="EMBL/GenBank/DDBJ databases">
        <title>The genomes of Aspergillus section Nigri reveals drivers in fungal speciation.</title>
        <authorList>
            <consortium name="DOE Joint Genome Institute"/>
            <person name="Vesth T.C."/>
            <person name="Nybo J."/>
            <person name="Theobald S."/>
            <person name="Brandl J."/>
            <person name="Frisvad J.C."/>
            <person name="Nielsen K.F."/>
            <person name="Lyhne E.K."/>
            <person name="Kogle M.E."/>
            <person name="Kuo A."/>
            <person name="Riley R."/>
            <person name="Clum A."/>
            <person name="Nolan M."/>
            <person name="Lipzen A."/>
            <person name="Salamov A."/>
            <person name="Henrissat B."/>
            <person name="Wiebenga A."/>
            <person name="De vries R.P."/>
            <person name="Grigoriev I.V."/>
            <person name="Mortensen U.H."/>
            <person name="Andersen M.R."/>
            <person name="Baker S.E."/>
        </authorList>
    </citation>
    <scope>NUCLEOTIDE SEQUENCE [LARGE SCALE GENOMIC DNA]</scope>
    <source>
        <strain evidence="15 16">CBS 313.89</strain>
    </source>
</reference>
<evidence type="ECO:0000256" key="8">
    <source>
        <dbReference type="ARBA" id="ARBA00022801"/>
    </source>
</evidence>
<dbReference type="GO" id="GO:0046872">
    <property type="term" value="F:metal ion binding"/>
    <property type="evidence" value="ECO:0007669"/>
    <property type="project" value="UniProtKB-KW"/>
</dbReference>
<evidence type="ECO:0000256" key="4">
    <source>
        <dbReference type="ARBA" id="ARBA00004123"/>
    </source>
</evidence>
<dbReference type="GO" id="GO:0005634">
    <property type="term" value="C:nucleus"/>
    <property type="evidence" value="ECO:0007669"/>
    <property type="project" value="UniProtKB-SubCell"/>
</dbReference>
<dbReference type="Pfam" id="PF00149">
    <property type="entry name" value="Metallophos"/>
    <property type="match status" value="1"/>
</dbReference>
<keyword evidence="16" id="KW-1185">Reference proteome</keyword>
<evidence type="ECO:0000256" key="11">
    <source>
        <dbReference type="ARBA" id="ARBA00023211"/>
    </source>
</evidence>
<organism evidence="15 16">
    <name type="scientific">Aspergillus fijiensis CBS 313.89</name>
    <dbReference type="NCBI Taxonomy" id="1448319"/>
    <lineage>
        <taxon>Eukaryota</taxon>
        <taxon>Fungi</taxon>
        <taxon>Dikarya</taxon>
        <taxon>Ascomycota</taxon>
        <taxon>Pezizomycotina</taxon>
        <taxon>Eurotiomycetes</taxon>
        <taxon>Eurotiomycetidae</taxon>
        <taxon>Eurotiales</taxon>
        <taxon>Aspergillaceae</taxon>
        <taxon>Aspergillus</taxon>
    </lineage>
</organism>
<keyword evidence="7" id="KW-0479">Metal-binding</keyword>
<feature type="compositionally biased region" description="Polar residues" evidence="13">
    <location>
        <begin position="451"/>
        <end position="469"/>
    </location>
</feature>
<dbReference type="EMBL" id="KZ824682">
    <property type="protein sequence ID" value="RAK73239.1"/>
    <property type="molecule type" value="Genomic_DNA"/>
</dbReference>
<feature type="compositionally biased region" description="Basic and acidic residues" evidence="13">
    <location>
        <begin position="331"/>
        <end position="352"/>
    </location>
</feature>
<dbReference type="GO" id="GO:0008419">
    <property type="term" value="F:RNA lariat debranching enzyme activity"/>
    <property type="evidence" value="ECO:0007669"/>
    <property type="project" value="TreeGrafter"/>
</dbReference>
<dbReference type="SUPFAM" id="SSF56300">
    <property type="entry name" value="Metallo-dependent phosphatases"/>
    <property type="match status" value="1"/>
</dbReference>
<dbReference type="AlphaFoldDB" id="A0A8G1RHB0"/>
<evidence type="ECO:0000313" key="15">
    <source>
        <dbReference type="EMBL" id="RAK73239.1"/>
    </source>
</evidence>
<evidence type="ECO:0000256" key="1">
    <source>
        <dbReference type="ARBA" id="ARBA00001936"/>
    </source>
</evidence>
<evidence type="ECO:0000256" key="6">
    <source>
        <dbReference type="ARBA" id="ARBA00022664"/>
    </source>
</evidence>
<dbReference type="InterPro" id="IPR029052">
    <property type="entry name" value="Metallo-depent_PP-like"/>
</dbReference>
<evidence type="ECO:0000256" key="9">
    <source>
        <dbReference type="ARBA" id="ARBA00022833"/>
    </source>
</evidence>
<name>A0A8G1RHB0_9EURO</name>
<dbReference type="GeneID" id="63859825"/>